<dbReference type="GO" id="GO:0005739">
    <property type="term" value="C:mitochondrion"/>
    <property type="evidence" value="ECO:0007669"/>
    <property type="project" value="TreeGrafter"/>
</dbReference>
<dbReference type="PIRSF" id="PIRSF002134">
    <property type="entry name" value="Ribosomal_S13"/>
    <property type="match status" value="1"/>
</dbReference>
<dbReference type="InterPro" id="IPR027437">
    <property type="entry name" value="Rbsml_uS13_C"/>
</dbReference>
<keyword evidence="5" id="KW-0472">Membrane</keyword>
<keyword evidence="5" id="KW-0812">Transmembrane</keyword>
<dbReference type="EMBL" id="KU501221">
    <property type="protein sequence ID" value="AML60707.1"/>
    <property type="molecule type" value="Genomic_DNA"/>
</dbReference>
<geneLocation type="mitochondrion" evidence="6"/>
<keyword evidence="5" id="KW-1133">Transmembrane helix</keyword>
<dbReference type="PROSITE" id="PS50159">
    <property type="entry name" value="RIBOSOMAL_S13_2"/>
    <property type="match status" value="1"/>
</dbReference>
<organism evidence="6">
    <name type="scientific">Vischeria sp. CAUP Q 202</name>
    <dbReference type="NCBI Taxonomy" id="1805947"/>
    <lineage>
        <taxon>Eukaryota</taxon>
        <taxon>Sar</taxon>
        <taxon>Stramenopiles</taxon>
        <taxon>Ochrophyta</taxon>
        <taxon>Eustigmatophyceae</taxon>
        <taxon>Eustigmatales</taxon>
        <taxon>Chlorobotryaceae</taxon>
        <taxon>Vischeria</taxon>
    </lineage>
</organism>
<dbReference type="AlphaFoldDB" id="A0A140F2S3"/>
<keyword evidence="3 4" id="KW-0687">Ribonucleoprotein</keyword>
<dbReference type="GO" id="GO:0003723">
    <property type="term" value="F:RNA binding"/>
    <property type="evidence" value="ECO:0007669"/>
    <property type="project" value="InterPro"/>
</dbReference>
<dbReference type="SUPFAM" id="SSF46946">
    <property type="entry name" value="S13-like H2TH domain"/>
    <property type="match status" value="1"/>
</dbReference>
<dbReference type="GO" id="GO:0006412">
    <property type="term" value="P:translation"/>
    <property type="evidence" value="ECO:0007669"/>
    <property type="project" value="InterPro"/>
</dbReference>
<dbReference type="InterPro" id="IPR010979">
    <property type="entry name" value="Ribosomal_uS13-like_H2TH"/>
</dbReference>
<dbReference type="GO" id="GO:0015935">
    <property type="term" value="C:small ribosomal subunit"/>
    <property type="evidence" value="ECO:0007669"/>
    <property type="project" value="TreeGrafter"/>
</dbReference>
<dbReference type="Pfam" id="PF00416">
    <property type="entry name" value="Ribosomal_S13"/>
    <property type="match status" value="1"/>
</dbReference>
<keyword evidence="6" id="KW-0496">Mitochondrion</keyword>
<evidence type="ECO:0000256" key="5">
    <source>
        <dbReference type="SAM" id="Phobius"/>
    </source>
</evidence>
<name>A0A140F2S3_9STRA</name>
<accession>A0A140F2S3</accession>
<evidence type="ECO:0000256" key="3">
    <source>
        <dbReference type="ARBA" id="ARBA00023274"/>
    </source>
</evidence>
<evidence type="ECO:0000256" key="2">
    <source>
        <dbReference type="ARBA" id="ARBA00022980"/>
    </source>
</evidence>
<comment type="similarity">
    <text evidence="1 4">Belongs to the universal ribosomal protein uS13 family.</text>
</comment>
<dbReference type="Gene3D" id="4.10.910.10">
    <property type="entry name" value="30s ribosomal protein s13, domain 2"/>
    <property type="match status" value="1"/>
</dbReference>
<protein>
    <submittedName>
        <fullName evidence="6">Ribosomal protein S13</fullName>
    </submittedName>
</protein>
<dbReference type="Gene3D" id="1.10.8.50">
    <property type="match status" value="1"/>
</dbReference>
<evidence type="ECO:0000256" key="4">
    <source>
        <dbReference type="RuleBase" id="RU003830"/>
    </source>
</evidence>
<evidence type="ECO:0000256" key="1">
    <source>
        <dbReference type="ARBA" id="ARBA00008080"/>
    </source>
</evidence>
<keyword evidence="2 4" id="KW-0689">Ribosomal protein</keyword>
<proteinExistence type="inferred from homology"/>
<feature type="transmembrane region" description="Helical" evidence="5">
    <location>
        <begin position="13"/>
        <end position="33"/>
    </location>
</feature>
<evidence type="ECO:0000313" key="6">
    <source>
        <dbReference type="EMBL" id="AML60707.1"/>
    </source>
</evidence>
<dbReference type="InterPro" id="IPR001892">
    <property type="entry name" value="Ribosomal_uS13"/>
</dbReference>
<gene>
    <name evidence="6" type="primary">rps13</name>
</gene>
<dbReference type="GO" id="GO:0003735">
    <property type="term" value="F:structural constituent of ribosome"/>
    <property type="evidence" value="ECO:0007669"/>
    <property type="project" value="InterPro"/>
</dbReference>
<reference evidence="6" key="1">
    <citation type="journal article" date="2016" name="Genome Biol. Evol.">
        <title>A Comparative Analysis of Mitochondrial Genomes in Eustigmatophyte Algae.</title>
        <authorList>
            <person name="Sevcikova T."/>
            <person name="Klimes V."/>
            <person name="Zbrankova V."/>
            <person name="Strnad H."/>
            <person name="Hroudova M."/>
            <person name="Vlcek C."/>
            <person name="Elias M."/>
        </authorList>
    </citation>
    <scope>NUCLEOTIDE SEQUENCE</scope>
    <source>
        <strain evidence="6">CAUP Q 202</strain>
    </source>
</reference>
<dbReference type="PANTHER" id="PTHR10871:SF1">
    <property type="entry name" value="SMALL RIBOSOMAL SUBUNIT PROTEIN US13M"/>
    <property type="match status" value="1"/>
</dbReference>
<sequence>MIYILRTNVKNKYFLKGLCCIYGIGFLQAGLVCKSLGFQNKFLVNLLEEKDYQYIPHVVEKLRIKIKGELKRWLKFKIDNLLYLKTYRGSRHRQNLPARGQRTHTNARTAKNLRNKRIF</sequence>
<dbReference type="PANTHER" id="PTHR10871">
    <property type="entry name" value="30S RIBOSOMAL PROTEIN S13/40S RIBOSOMAL PROTEIN S18"/>
    <property type="match status" value="1"/>
</dbReference>